<name>A0A059ZWS8_ACICK</name>
<feature type="transmembrane region" description="Helical" evidence="6">
    <location>
        <begin position="209"/>
        <end position="228"/>
    </location>
</feature>
<feature type="transmembrane region" description="Helical" evidence="6">
    <location>
        <begin position="253"/>
        <end position="271"/>
    </location>
</feature>
<dbReference type="InterPro" id="IPR017562">
    <property type="entry name" value="Cyt_c_biogenesis_CcsA"/>
</dbReference>
<accession>A0A059ZWS8</accession>
<feature type="domain" description="Cytochrome c assembly protein" evidence="7">
    <location>
        <begin position="177"/>
        <end position="388"/>
    </location>
</feature>
<dbReference type="InterPro" id="IPR045062">
    <property type="entry name" value="Cyt_c_biogenesis_CcsA/CcmC"/>
</dbReference>
<keyword evidence="5 6" id="KW-0472">Membrane</keyword>
<dbReference type="NCBIfam" id="TIGR03144">
    <property type="entry name" value="cytochr_II_ccsB"/>
    <property type="match status" value="1"/>
</dbReference>
<evidence type="ECO:0000256" key="1">
    <source>
        <dbReference type="ARBA" id="ARBA00004141"/>
    </source>
</evidence>
<evidence type="ECO:0000256" key="5">
    <source>
        <dbReference type="ARBA" id="ARBA00023136"/>
    </source>
</evidence>
<reference evidence="8 9" key="1">
    <citation type="journal article" date="2009" name="J. Bacteriol.">
        <title>Draft genome sequence of the extremely acidophilic bacterium Acidithiobacillus caldus ATCC 51756 reveals metabolic versatility in the genus Acidithiobacillus.</title>
        <authorList>
            <person name="Valdes J."/>
            <person name="Quatrini R."/>
            <person name="Hallberg K."/>
            <person name="Dopson M."/>
            <person name="Valenzuela P.D."/>
            <person name="Holmes D.S."/>
        </authorList>
    </citation>
    <scope>NUCLEOTIDE SEQUENCE [LARGE SCALE GENOMIC DNA]</scope>
    <source>
        <strain evidence="9">ATCC 51756 / DSM 8584 / KU</strain>
    </source>
</reference>
<dbReference type="GO" id="GO:0017004">
    <property type="term" value="P:cytochrome complex assembly"/>
    <property type="evidence" value="ECO:0007669"/>
    <property type="project" value="UniProtKB-KW"/>
</dbReference>
<sequence>MALDTAEIGHRLESVGTYAAQEKWQRRAWIAFLSVGSLFVWFLFRADFWLWQYIILGIWYAGLMWFGLRWPAFRRLFLVVLAVAAPGVALYDLGYTAKTSALLYWIFQSTSMFYWMSLAIALSAVGYYRYLYAGHQASGDWGHRFAWVAVVLGYAGLAIRWKQTYVGHPSWGHIPVTNMYDAMVLLCTTTALFYLYYEAQEKKRGLGAFAMPMILIADIFLVWVGVAYHQNQIQPVIPALQSFWIKIHVPCEFIAYANFYLAAMVGLAYLLRERAGRLGTVLAERLPDGKRLERIMSSMIMFGFLFFTVGTILGAVWAAKAWGGFWSWDPKETWALIVWLNYAAFLHLRSRKGSARPTGHTLAWWSVISLVTVTFCFIGVDLFLGGLHSYAKL</sequence>
<dbReference type="Pfam" id="PF01578">
    <property type="entry name" value="Cytochrom_C_asm"/>
    <property type="match status" value="1"/>
</dbReference>
<evidence type="ECO:0000256" key="6">
    <source>
        <dbReference type="SAM" id="Phobius"/>
    </source>
</evidence>
<feature type="transmembrane region" description="Helical" evidence="6">
    <location>
        <begin position="362"/>
        <end position="384"/>
    </location>
</feature>
<keyword evidence="3" id="KW-0201">Cytochrome c-type biogenesis</keyword>
<gene>
    <name evidence="8" type="ORF">Acaty_c2052</name>
</gene>
<feature type="transmembrane region" description="Helical" evidence="6">
    <location>
        <begin position="142"/>
        <end position="159"/>
    </location>
</feature>
<evidence type="ECO:0000256" key="3">
    <source>
        <dbReference type="ARBA" id="ARBA00022748"/>
    </source>
</evidence>
<dbReference type="InterPro" id="IPR002541">
    <property type="entry name" value="Cyt_c_assembly"/>
</dbReference>
<dbReference type="HOGENOM" id="CLU_049710_2_1_6"/>
<dbReference type="EMBL" id="CP005986">
    <property type="protein sequence ID" value="AIA55908.1"/>
    <property type="molecule type" value="Genomic_DNA"/>
</dbReference>
<feature type="transmembrane region" description="Helical" evidence="6">
    <location>
        <begin position="300"/>
        <end position="322"/>
    </location>
</feature>
<dbReference type="eggNOG" id="COG0755">
    <property type="taxonomic scope" value="Bacteria"/>
</dbReference>
<feature type="transmembrane region" description="Helical" evidence="6">
    <location>
        <begin position="113"/>
        <end position="130"/>
    </location>
</feature>
<evidence type="ECO:0000256" key="4">
    <source>
        <dbReference type="ARBA" id="ARBA00022989"/>
    </source>
</evidence>
<evidence type="ECO:0000313" key="8">
    <source>
        <dbReference type="EMBL" id="AIA55908.1"/>
    </source>
</evidence>
<feature type="transmembrane region" description="Helical" evidence="6">
    <location>
        <begin position="334"/>
        <end position="350"/>
    </location>
</feature>
<dbReference type="KEGG" id="acz:Acaty_c2052"/>
<keyword evidence="4 6" id="KW-1133">Transmembrane helix</keyword>
<evidence type="ECO:0000259" key="7">
    <source>
        <dbReference type="Pfam" id="PF01578"/>
    </source>
</evidence>
<proteinExistence type="predicted"/>
<protein>
    <submittedName>
        <fullName evidence="8">Cytochrome c-type biogenesis protein CcsA/ResC</fullName>
    </submittedName>
</protein>
<feature type="transmembrane region" description="Helical" evidence="6">
    <location>
        <begin position="179"/>
        <end position="197"/>
    </location>
</feature>
<organism evidence="8 9">
    <name type="scientific">Acidithiobacillus caldus (strain ATCC 51756 / DSM 8584 / KU)</name>
    <dbReference type="NCBI Taxonomy" id="637389"/>
    <lineage>
        <taxon>Bacteria</taxon>
        <taxon>Pseudomonadati</taxon>
        <taxon>Pseudomonadota</taxon>
        <taxon>Acidithiobacillia</taxon>
        <taxon>Acidithiobacillales</taxon>
        <taxon>Acidithiobacillaceae</taxon>
        <taxon>Acidithiobacillus</taxon>
    </lineage>
</organism>
<dbReference type="PANTHER" id="PTHR30071">
    <property type="entry name" value="HEME EXPORTER PROTEIN C"/>
    <property type="match status" value="1"/>
</dbReference>
<dbReference type="GO" id="GO:0005886">
    <property type="term" value="C:plasma membrane"/>
    <property type="evidence" value="ECO:0007669"/>
    <property type="project" value="TreeGrafter"/>
</dbReference>
<comment type="subcellular location">
    <subcellularLocation>
        <location evidence="1">Membrane</location>
        <topology evidence="1">Multi-pass membrane protein</topology>
    </subcellularLocation>
</comment>
<feature type="transmembrane region" description="Helical" evidence="6">
    <location>
        <begin position="28"/>
        <end position="44"/>
    </location>
</feature>
<evidence type="ECO:0000256" key="2">
    <source>
        <dbReference type="ARBA" id="ARBA00022692"/>
    </source>
</evidence>
<dbReference type="PANTHER" id="PTHR30071:SF1">
    <property type="entry name" value="CYTOCHROME B_B6 PROTEIN-RELATED"/>
    <property type="match status" value="1"/>
</dbReference>
<feature type="transmembrane region" description="Helical" evidence="6">
    <location>
        <begin position="75"/>
        <end position="93"/>
    </location>
</feature>
<dbReference type="Proteomes" id="UP000005522">
    <property type="component" value="Chromosome"/>
</dbReference>
<feature type="transmembrane region" description="Helical" evidence="6">
    <location>
        <begin position="50"/>
        <end position="68"/>
    </location>
</feature>
<evidence type="ECO:0000313" key="9">
    <source>
        <dbReference type="Proteomes" id="UP000005522"/>
    </source>
</evidence>
<dbReference type="AlphaFoldDB" id="A0A059ZWS8"/>
<dbReference type="GO" id="GO:0020037">
    <property type="term" value="F:heme binding"/>
    <property type="evidence" value="ECO:0007669"/>
    <property type="project" value="InterPro"/>
</dbReference>
<keyword evidence="2 6" id="KW-0812">Transmembrane</keyword>